<gene>
    <name evidence="3" type="ORF">Sviol_23940</name>
</gene>
<protein>
    <recommendedName>
        <fullName evidence="2">DUF6234 domain-containing protein</fullName>
    </recommendedName>
</protein>
<dbReference type="InterPro" id="IPR046201">
    <property type="entry name" value="DUF6234"/>
</dbReference>
<dbReference type="Proteomes" id="UP001050808">
    <property type="component" value="Unassembled WGS sequence"/>
</dbReference>
<keyword evidence="1" id="KW-1133">Transmembrane helix</keyword>
<evidence type="ECO:0000259" key="2">
    <source>
        <dbReference type="Pfam" id="PF19747"/>
    </source>
</evidence>
<dbReference type="Pfam" id="PF19747">
    <property type="entry name" value="DUF6234"/>
    <property type="match status" value="1"/>
</dbReference>
<organism evidence="3 4">
    <name type="scientific">Streptomyces violascens</name>
    <dbReference type="NCBI Taxonomy" id="67381"/>
    <lineage>
        <taxon>Bacteria</taxon>
        <taxon>Bacillati</taxon>
        <taxon>Actinomycetota</taxon>
        <taxon>Actinomycetes</taxon>
        <taxon>Kitasatosporales</taxon>
        <taxon>Streptomycetaceae</taxon>
        <taxon>Streptomyces</taxon>
    </lineage>
</organism>
<name>A0ABQ3QL41_9ACTN</name>
<feature type="domain" description="DUF6234" evidence="2">
    <location>
        <begin position="2"/>
        <end position="106"/>
    </location>
</feature>
<keyword evidence="4" id="KW-1185">Reference proteome</keyword>
<proteinExistence type="predicted"/>
<evidence type="ECO:0000313" key="4">
    <source>
        <dbReference type="Proteomes" id="UP001050808"/>
    </source>
</evidence>
<sequence>MDLAVAIPLLLLETAWLVLDWMFGMGMEVWAAQGKQDRIDAAGLAHIGRVQEMLIVVLVVAVLAGIFRARWTMLAHLLVALLVWLVLAVSQHQWDHDHAPEPGCVRYDAHC</sequence>
<keyword evidence="1" id="KW-0812">Transmembrane</keyword>
<evidence type="ECO:0000256" key="1">
    <source>
        <dbReference type="SAM" id="Phobius"/>
    </source>
</evidence>
<evidence type="ECO:0000313" key="3">
    <source>
        <dbReference type="EMBL" id="GHI37986.1"/>
    </source>
</evidence>
<keyword evidence="1" id="KW-0472">Membrane</keyword>
<dbReference type="EMBL" id="BNDY01000003">
    <property type="protein sequence ID" value="GHI37986.1"/>
    <property type="molecule type" value="Genomic_DNA"/>
</dbReference>
<accession>A0ABQ3QL41</accession>
<reference evidence="3" key="1">
    <citation type="submission" date="2024-05" db="EMBL/GenBank/DDBJ databases">
        <title>Whole genome shotgun sequence of Streptomyces violascens NBRC 12920.</title>
        <authorList>
            <person name="Komaki H."/>
            <person name="Tamura T."/>
        </authorList>
    </citation>
    <scope>NUCLEOTIDE SEQUENCE</scope>
    <source>
        <strain evidence="3">NBRC 12920</strain>
    </source>
</reference>
<feature type="transmembrane region" description="Helical" evidence="1">
    <location>
        <begin position="74"/>
        <end position="92"/>
    </location>
</feature>
<feature type="transmembrane region" description="Helical" evidence="1">
    <location>
        <begin position="47"/>
        <end position="67"/>
    </location>
</feature>
<comment type="caution">
    <text evidence="3">The sequence shown here is derived from an EMBL/GenBank/DDBJ whole genome shotgun (WGS) entry which is preliminary data.</text>
</comment>